<keyword evidence="1" id="KW-0472">Membrane</keyword>
<organism evidence="3 4">
    <name type="scientific">Jannaschia helgolandensis</name>
    <dbReference type="NCBI Taxonomy" id="188906"/>
    <lineage>
        <taxon>Bacteria</taxon>
        <taxon>Pseudomonadati</taxon>
        <taxon>Pseudomonadota</taxon>
        <taxon>Alphaproteobacteria</taxon>
        <taxon>Rhodobacterales</taxon>
        <taxon>Roseobacteraceae</taxon>
        <taxon>Jannaschia</taxon>
    </lineage>
</organism>
<dbReference type="AlphaFoldDB" id="A0A1H7HBJ9"/>
<accession>A0A1H7HBJ9</accession>
<keyword evidence="4" id="KW-1185">Reference proteome</keyword>
<proteinExistence type="predicted"/>
<feature type="transmembrane region" description="Helical" evidence="1">
    <location>
        <begin position="180"/>
        <end position="204"/>
    </location>
</feature>
<dbReference type="NCBIfam" id="TIGR03370">
    <property type="entry name" value="VPLPA-CTERM"/>
    <property type="match status" value="1"/>
</dbReference>
<dbReference type="OrthoDB" id="7659186at2"/>
<keyword evidence="2" id="KW-0732">Signal</keyword>
<keyword evidence="1" id="KW-1133">Transmembrane helix</keyword>
<evidence type="ECO:0000313" key="3">
    <source>
        <dbReference type="EMBL" id="SEK47654.1"/>
    </source>
</evidence>
<feature type="chain" id="PRO_5011788881" evidence="2">
    <location>
        <begin position="23"/>
        <end position="214"/>
    </location>
</feature>
<dbReference type="InterPro" id="IPR022472">
    <property type="entry name" value="VPLPA-CTERM"/>
</dbReference>
<evidence type="ECO:0000313" key="4">
    <source>
        <dbReference type="Proteomes" id="UP000199283"/>
    </source>
</evidence>
<sequence length="214" mass="22673">MKQLFRIVLTLLALMMSAPVSAAVIGTYLQDYGRSQGRINPQGADRLGGQFVRVQENRPVADLFYASFNFSNLVGAVIDSIALTLTYDSAGPARNSAEIWQVNILGSQPGNINSDYNGILFDSASPQTWTLSVATDSLTNDAFSAALSNLSLGFTFDEIGTQGTDNFRLYSAQLVVNGTAAVAVVPLPAPGFLLLGALGGLGLMRRFKSGRATA</sequence>
<reference evidence="3 4" key="1">
    <citation type="submission" date="2016-10" db="EMBL/GenBank/DDBJ databases">
        <authorList>
            <person name="de Groot N.N."/>
        </authorList>
    </citation>
    <scope>NUCLEOTIDE SEQUENCE [LARGE SCALE GENOMIC DNA]</scope>
    <source>
        <strain evidence="3 4">DSM 14858</strain>
    </source>
</reference>
<dbReference type="EMBL" id="FNZQ01000001">
    <property type="protein sequence ID" value="SEK47654.1"/>
    <property type="molecule type" value="Genomic_DNA"/>
</dbReference>
<protein>
    <submittedName>
        <fullName evidence="3">VPLPA-CTERM protein sorting domain-containing protein</fullName>
    </submittedName>
</protein>
<evidence type="ECO:0000256" key="2">
    <source>
        <dbReference type="SAM" id="SignalP"/>
    </source>
</evidence>
<dbReference type="RefSeq" id="WP_092759719.1">
    <property type="nucleotide sequence ID" value="NZ_FNZQ01000001.1"/>
</dbReference>
<keyword evidence="1" id="KW-0812">Transmembrane</keyword>
<feature type="signal peptide" evidence="2">
    <location>
        <begin position="1"/>
        <end position="22"/>
    </location>
</feature>
<name>A0A1H7HBJ9_9RHOB</name>
<dbReference type="Proteomes" id="UP000199283">
    <property type="component" value="Unassembled WGS sequence"/>
</dbReference>
<gene>
    <name evidence="3" type="ORF">SAMN04488526_0663</name>
</gene>
<evidence type="ECO:0000256" key="1">
    <source>
        <dbReference type="SAM" id="Phobius"/>
    </source>
</evidence>
<dbReference type="STRING" id="188906.SAMN04488526_0663"/>